<dbReference type="GO" id="GO:0016746">
    <property type="term" value="F:acyltransferase activity"/>
    <property type="evidence" value="ECO:0007669"/>
    <property type="project" value="UniProtKB-KW"/>
</dbReference>
<dbReference type="RefSeq" id="WP_263252222.1">
    <property type="nucleotide sequence ID" value="NZ_BAABLT010000030.1"/>
</dbReference>
<evidence type="ECO:0000259" key="1">
    <source>
        <dbReference type="PROSITE" id="PS51186"/>
    </source>
</evidence>
<evidence type="ECO:0000313" key="2">
    <source>
        <dbReference type="EMBL" id="MFD0923029.1"/>
    </source>
</evidence>
<dbReference type="PROSITE" id="PS51186">
    <property type="entry name" value="GNAT"/>
    <property type="match status" value="1"/>
</dbReference>
<dbReference type="PANTHER" id="PTHR43415:SF3">
    <property type="entry name" value="GNAT-FAMILY ACETYLTRANSFERASE"/>
    <property type="match status" value="1"/>
</dbReference>
<dbReference type="SUPFAM" id="SSF55729">
    <property type="entry name" value="Acyl-CoA N-acyltransferases (Nat)"/>
    <property type="match status" value="1"/>
</dbReference>
<dbReference type="PANTHER" id="PTHR43415">
    <property type="entry name" value="SPERMIDINE N(1)-ACETYLTRANSFERASE"/>
    <property type="match status" value="1"/>
</dbReference>
<dbReference type="Gene3D" id="3.40.630.30">
    <property type="match status" value="1"/>
</dbReference>
<dbReference type="EC" id="2.3.-.-" evidence="2"/>
<dbReference type="EMBL" id="JBHTIW010000027">
    <property type="protein sequence ID" value="MFD0923029.1"/>
    <property type="molecule type" value="Genomic_DNA"/>
</dbReference>
<proteinExistence type="predicted"/>
<protein>
    <submittedName>
        <fullName evidence="2">GNAT family N-acetyltransferase</fullName>
        <ecNumber evidence="2">2.3.-.-</ecNumber>
    </submittedName>
</protein>
<keyword evidence="3" id="KW-1185">Reference proteome</keyword>
<dbReference type="Proteomes" id="UP001597018">
    <property type="component" value="Unassembled WGS sequence"/>
</dbReference>
<keyword evidence="2" id="KW-0012">Acyltransferase</keyword>
<organism evidence="2 3">
    <name type="scientific">Saccharopolyspora rosea</name>
    <dbReference type="NCBI Taxonomy" id="524884"/>
    <lineage>
        <taxon>Bacteria</taxon>
        <taxon>Bacillati</taxon>
        <taxon>Actinomycetota</taxon>
        <taxon>Actinomycetes</taxon>
        <taxon>Pseudonocardiales</taxon>
        <taxon>Pseudonocardiaceae</taxon>
        <taxon>Saccharopolyspora</taxon>
    </lineage>
</organism>
<comment type="caution">
    <text evidence="2">The sequence shown here is derived from an EMBL/GenBank/DDBJ whole genome shotgun (WGS) entry which is preliminary data.</text>
</comment>
<keyword evidence="2" id="KW-0808">Transferase</keyword>
<name>A0ABW3FYR0_9PSEU</name>
<dbReference type="InterPro" id="IPR016181">
    <property type="entry name" value="Acyl_CoA_acyltransferase"/>
</dbReference>
<feature type="domain" description="N-acetyltransferase" evidence="1">
    <location>
        <begin position="10"/>
        <end position="169"/>
    </location>
</feature>
<dbReference type="InterPro" id="IPR000182">
    <property type="entry name" value="GNAT_dom"/>
</dbReference>
<gene>
    <name evidence="2" type="ORF">ACFQ16_25065</name>
</gene>
<accession>A0ABW3FYR0</accession>
<dbReference type="Pfam" id="PF13302">
    <property type="entry name" value="Acetyltransf_3"/>
    <property type="match status" value="1"/>
</dbReference>
<sequence length="181" mass="20463">MRSSLVGNAVRLRETRPADRRTLMRFDRDSERGGQSCGDGYRHWAAHRAHPTTHGDDLHLAIETLRGGVLVGSMCTTQTEPFEGRFSYGIGIGPEHRRHGYADDAISVLLTFMFGYRRYRKCEVGIYGGNLASLALHRKLGFREEHRHRDPEFSCGRAPYLVLMGLTAAEFATFRPLRAAR</sequence>
<evidence type="ECO:0000313" key="3">
    <source>
        <dbReference type="Proteomes" id="UP001597018"/>
    </source>
</evidence>
<reference evidence="3" key="1">
    <citation type="journal article" date="2019" name="Int. J. Syst. Evol. Microbiol.">
        <title>The Global Catalogue of Microorganisms (GCM) 10K type strain sequencing project: providing services to taxonomists for standard genome sequencing and annotation.</title>
        <authorList>
            <consortium name="The Broad Institute Genomics Platform"/>
            <consortium name="The Broad Institute Genome Sequencing Center for Infectious Disease"/>
            <person name="Wu L."/>
            <person name="Ma J."/>
        </authorList>
    </citation>
    <scope>NUCLEOTIDE SEQUENCE [LARGE SCALE GENOMIC DNA]</scope>
    <source>
        <strain evidence="3">CCUG 56401</strain>
    </source>
</reference>